<keyword evidence="1" id="KW-1185">Reference proteome</keyword>
<reference evidence="1" key="1">
    <citation type="journal article" date="2014" name="Nat. Commun.">
        <title>The tobacco genome sequence and its comparison with those of tomato and potato.</title>
        <authorList>
            <person name="Sierro N."/>
            <person name="Battey J.N."/>
            <person name="Ouadi S."/>
            <person name="Bakaher N."/>
            <person name="Bovet L."/>
            <person name="Willig A."/>
            <person name="Goepfert S."/>
            <person name="Peitsch M.C."/>
            <person name="Ivanov N.V."/>
        </authorList>
    </citation>
    <scope>NUCLEOTIDE SEQUENCE [LARGE SCALE GENOMIC DNA]</scope>
</reference>
<accession>A0AC58TP35</accession>
<organism evidence="1 2">
    <name type="scientific">Nicotiana tabacum</name>
    <name type="common">Common tobacco</name>
    <dbReference type="NCBI Taxonomy" id="4097"/>
    <lineage>
        <taxon>Eukaryota</taxon>
        <taxon>Viridiplantae</taxon>
        <taxon>Streptophyta</taxon>
        <taxon>Embryophyta</taxon>
        <taxon>Tracheophyta</taxon>
        <taxon>Spermatophyta</taxon>
        <taxon>Magnoliopsida</taxon>
        <taxon>eudicotyledons</taxon>
        <taxon>Gunneridae</taxon>
        <taxon>Pentapetalae</taxon>
        <taxon>asterids</taxon>
        <taxon>lamiids</taxon>
        <taxon>Solanales</taxon>
        <taxon>Solanaceae</taxon>
        <taxon>Nicotianoideae</taxon>
        <taxon>Nicotianeae</taxon>
        <taxon>Nicotiana</taxon>
    </lineage>
</organism>
<sequence length="162" mass="18475">MTAPPGTNEGQSTTRPPLFNEKYYSWLKARMEDFLRAEDYELWTIVNQGPLIPTKQNAQNETVPKDPSEFVAADFRMMEKNAKAKKILIRGLGSDEYNRIFESEPIQDMMTRFTIITNELKSLGKVFSSEELVSKVLRILPALWESKVTAIQESQGIGQNLT</sequence>
<gene>
    <name evidence="2" type="primary">LOC142175885</name>
</gene>
<dbReference type="Proteomes" id="UP000790787">
    <property type="component" value="Chromosome 22"/>
</dbReference>
<dbReference type="RefSeq" id="XP_075098993.1">
    <property type="nucleotide sequence ID" value="XM_075242892.1"/>
</dbReference>
<proteinExistence type="predicted"/>
<reference evidence="2" key="2">
    <citation type="submission" date="2025-08" db="UniProtKB">
        <authorList>
            <consortium name="RefSeq"/>
        </authorList>
    </citation>
    <scope>IDENTIFICATION</scope>
    <source>
        <tissue evidence="2">Leaf</tissue>
    </source>
</reference>
<protein>
    <submittedName>
        <fullName evidence="2">Uncharacterized protein LOC142175885</fullName>
    </submittedName>
</protein>
<evidence type="ECO:0000313" key="2">
    <source>
        <dbReference type="RefSeq" id="XP_075098993.1"/>
    </source>
</evidence>
<name>A0AC58TP35_TOBAC</name>
<evidence type="ECO:0000313" key="1">
    <source>
        <dbReference type="Proteomes" id="UP000790787"/>
    </source>
</evidence>